<feature type="transmembrane region" description="Helical" evidence="9">
    <location>
        <begin position="473"/>
        <end position="493"/>
    </location>
</feature>
<dbReference type="Proteomes" id="UP000243542">
    <property type="component" value="Unassembled WGS sequence"/>
</dbReference>
<dbReference type="GO" id="GO:0008324">
    <property type="term" value="F:monoatomic cation transmembrane transporter activity"/>
    <property type="evidence" value="ECO:0007669"/>
    <property type="project" value="InterPro"/>
</dbReference>
<accession>A0A2A9FGI4</accession>
<feature type="transmembrane region" description="Helical" evidence="9">
    <location>
        <begin position="505"/>
        <end position="525"/>
    </location>
</feature>
<keyword evidence="3" id="KW-0050">Antiport</keyword>
<name>A0A2A9FGI4_9PSEU</name>
<keyword evidence="6 9" id="KW-1133">Transmembrane helix</keyword>
<dbReference type="PANTHER" id="PTHR32507:SF7">
    <property type="entry name" value="K(+)_H(+) ANTIPORTER NHAP2"/>
    <property type="match status" value="1"/>
</dbReference>
<keyword evidence="7" id="KW-0406">Ion transport</keyword>
<dbReference type="Gene3D" id="3.30.70.1450">
    <property type="entry name" value="Regulator of K+ conductance, C-terminal domain"/>
    <property type="match status" value="1"/>
</dbReference>
<dbReference type="NCBIfam" id="NF003715">
    <property type="entry name" value="PRK05326.1-2"/>
    <property type="match status" value="1"/>
</dbReference>
<feature type="transmembrane region" description="Helical" evidence="9">
    <location>
        <begin position="179"/>
        <end position="198"/>
    </location>
</feature>
<dbReference type="AlphaFoldDB" id="A0A2A9FGI4"/>
<evidence type="ECO:0000313" key="11">
    <source>
        <dbReference type="EMBL" id="PFG50567.1"/>
    </source>
</evidence>
<dbReference type="Pfam" id="PF00999">
    <property type="entry name" value="Na_H_Exchanger"/>
    <property type="match status" value="1"/>
</dbReference>
<evidence type="ECO:0000256" key="6">
    <source>
        <dbReference type="ARBA" id="ARBA00022989"/>
    </source>
</evidence>
<dbReference type="Pfam" id="PF02080">
    <property type="entry name" value="TrkA_C"/>
    <property type="match status" value="1"/>
</dbReference>
<feature type="transmembrane region" description="Helical" evidence="9">
    <location>
        <begin position="441"/>
        <end position="461"/>
    </location>
</feature>
<feature type="domain" description="RCK C-terminal" evidence="10">
    <location>
        <begin position="541"/>
        <end position="622"/>
    </location>
</feature>
<gene>
    <name evidence="11" type="ORF">ATK36_5808</name>
</gene>
<evidence type="ECO:0000256" key="4">
    <source>
        <dbReference type="ARBA" id="ARBA00022475"/>
    </source>
</evidence>
<protein>
    <submittedName>
        <fullName evidence="11">Potassium/proton antiporter (CPA1 family)</fullName>
    </submittedName>
</protein>
<evidence type="ECO:0000256" key="9">
    <source>
        <dbReference type="SAM" id="Phobius"/>
    </source>
</evidence>
<evidence type="ECO:0000259" key="10">
    <source>
        <dbReference type="PROSITE" id="PS51202"/>
    </source>
</evidence>
<dbReference type="GO" id="GO:0006813">
    <property type="term" value="P:potassium ion transport"/>
    <property type="evidence" value="ECO:0007669"/>
    <property type="project" value="InterPro"/>
</dbReference>
<dbReference type="InterPro" id="IPR006153">
    <property type="entry name" value="Cation/H_exchanger_TM"/>
</dbReference>
<evidence type="ECO:0000256" key="3">
    <source>
        <dbReference type="ARBA" id="ARBA00022449"/>
    </source>
</evidence>
<keyword evidence="5 9" id="KW-0812">Transmembrane</keyword>
<dbReference type="PANTHER" id="PTHR32507">
    <property type="entry name" value="NA(+)/H(+) ANTIPORTER 1"/>
    <property type="match status" value="1"/>
</dbReference>
<keyword evidence="8 9" id="KW-0472">Membrane</keyword>
<feature type="transmembrane region" description="Helical" evidence="9">
    <location>
        <begin position="323"/>
        <end position="347"/>
    </location>
</feature>
<feature type="transmembrane region" description="Helical" evidence="9">
    <location>
        <begin position="409"/>
        <end position="429"/>
    </location>
</feature>
<dbReference type="GO" id="GO:0015297">
    <property type="term" value="F:antiporter activity"/>
    <property type="evidence" value="ECO:0007669"/>
    <property type="project" value="UniProtKB-KW"/>
</dbReference>
<feature type="transmembrane region" description="Helical" evidence="9">
    <location>
        <begin position="354"/>
        <end position="374"/>
    </location>
</feature>
<reference evidence="11 12" key="1">
    <citation type="submission" date="2017-10" db="EMBL/GenBank/DDBJ databases">
        <title>Sequencing the genomes of 1000 actinobacteria strains.</title>
        <authorList>
            <person name="Klenk H.-P."/>
        </authorList>
    </citation>
    <scope>NUCLEOTIDE SEQUENCE [LARGE SCALE GENOMIC DNA]</scope>
    <source>
        <strain evidence="11 12">DSM 46092</strain>
    </source>
</reference>
<proteinExistence type="predicted"/>
<dbReference type="Gene3D" id="1.20.1530.20">
    <property type="match status" value="1"/>
</dbReference>
<evidence type="ECO:0000256" key="1">
    <source>
        <dbReference type="ARBA" id="ARBA00004651"/>
    </source>
</evidence>
<evidence type="ECO:0000256" key="7">
    <source>
        <dbReference type="ARBA" id="ARBA00023065"/>
    </source>
</evidence>
<feature type="transmembrane region" description="Helical" evidence="9">
    <location>
        <begin position="264"/>
        <end position="284"/>
    </location>
</feature>
<feature type="transmembrane region" description="Helical" evidence="9">
    <location>
        <begin position="380"/>
        <end position="397"/>
    </location>
</feature>
<dbReference type="InterPro" id="IPR006037">
    <property type="entry name" value="RCK_C"/>
</dbReference>
<comment type="caution">
    <text evidence="11">The sequence shown here is derived from an EMBL/GenBank/DDBJ whole genome shotgun (WGS) entry which is preliminary data.</text>
</comment>
<dbReference type="EMBL" id="PDJK01000002">
    <property type="protein sequence ID" value="PFG50567.1"/>
    <property type="molecule type" value="Genomic_DNA"/>
</dbReference>
<dbReference type="GO" id="GO:1902600">
    <property type="term" value="P:proton transmembrane transport"/>
    <property type="evidence" value="ECO:0007669"/>
    <property type="project" value="InterPro"/>
</dbReference>
<organism evidence="11 12">
    <name type="scientific">Amycolatopsis sulphurea</name>
    <dbReference type="NCBI Taxonomy" id="76022"/>
    <lineage>
        <taxon>Bacteria</taxon>
        <taxon>Bacillati</taxon>
        <taxon>Actinomycetota</taxon>
        <taxon>Actinomycetes</taxon>
        <taxon>Pseudonocardiales</taxon>
        <taxon>Pseudonocardiaceae</taxon>
        <taxon>Amycolatopsis</taxon>
    </lineage>
</organism>
<keyword evidence="2" id="KW-0813">Transport</keyword>
<keyword evidence="12" id="KW-1185">Reference proteome</keyword>
<keyword evidence="4" id="KW-1003">Cell membrane</keyword>
<comment type="subcellular location">
    <subcellularLocation>
        <location evidence="1">Cell membrane</location>
        <topology evidence="1">Multi-pass membrane protein</topology>
    </subcellularLocation>
</comment>
<dbReference type="InterPro" id="IPR036721">
    <property type="entry name" value="RCK_C_sf"/>
</dbReference>
<evidence type="ECO:0000256" key="2">
    <source>
        <dbReference type="ARBA" id="ARBA00022448"/>
    </source>
</evidence>
<evidence type="ECO:0000256" key="5">
    <source>
        <dbReference type="ARBA" id="ARBA00022692"/>
    </source>
</evidence>
<dbReference type="InterPro" id="IPR038770">
    <property type="entry name" value="Na+/solute_symporter_sf"/>
</dbReference>
<evidence type="ECO:0000256" key="8">
    <source>
        <dbReference type="ARBA" id="ARBA00023136"/>
    </source>
</evidence>
<dbReference type="PROSITE" id="PS51202">
    <property type="entry name" value="RCK_C"/>
    <property type="match status" value="1"/>
</dbReference>
<dbReference type="GO" id="GO:0005886">
    <property type="term" value="C:plasma membrane"/>
    <property type="evidence" value="ECO:0007669"/>
    <property type="project" value="UniProtKB-SubCell"/>
</dbReference>
<evidence type="ECO:0000313" key="12">
    <source>
        <dbReference type="Proteomes" id="UP000243542"/>
    </source>
</evidence>
<feature type="transmembrane region" description="Helical" evidence="9">
    <location>
        <begin position="152"/>
        <end position="172"/>
    </location>
</feature>
<feature type="transmembrane region" description="Helical" evidence="9">
    <location>
        <begin position="235"/>
        <end position="258"/>
    </location>
</feature>
<dbReference type="SUPFAM" id="SSF116726">
    <property type="entry name" value="TrkA C-terminal domain-like"/>
    <property type="match status" value="1"/>
</dbReference>
<sequence length="638" mass="66173">MAGTVDDDGAATALSADHGASTNFAGTWAQASSGDAFAVERVDREGKSQETLFGHAGAEQKPMTSSVSTAIQAAAQAAVDGYHGKAVLVALQPSTGGVLARNSSPPCPGRRTVRKGLEHPFRGHVSGRAGRLTILDALRAGDGEADMDGLPVLLGVGGLVLLSSVLAVRVSIRLGFPSLLLYLAIGVVLGESGLGIHFDNPALTQSLGLAALVLILTEGGLTTRWSSVKSSLGPGIVLSTVAVVISIVVTGAALHWLLGLDWRLALLWGAVLASTDAAAVFSVLRSAGIGKRLSGMLELESGINDAPAYIAVIVLASGDAVDWSLPLVVVYELAAGLAIGLAFGWLGTQALRRAALPATGLYPLATVAVCVLAYSSGQLAHASGLLATYVAGLVLGNSKLPHRSDTLSFAEGLGWLAQIGLFVLLGLFASPSRLLETLVPGLVAGAVVLLLARPLSVALSLLPFRLPWREQAFLSWAGLRGAVPIVLAMIPLSQGLPGAQRLVDAVFVLVIVLTLLQGSTLGPLARLLRLDRAGEVQEIEVDSAPLDELGAELLQVRIQKGSKLHGVYLSELRLPAGATVSLVVRSGAGFTPQKTSRLQEDDQLLVVATEHVREAAELRIRAVDRAGRLARWRGESGR</sequence>
<dbReference type="NCBIfam" id="NF003716">
    <property type="entry name" value="PRK05326.1-3"/>
    <property type="match status" value="1"/>
</dbReference>